<gene>
    <name evidence="2" type="ORF">QJS04_geneDACA015023</name>
</gene>
<keyword evidence="3" id="KW-1185">Reference proteome</keyword>
<organism evidence="2 3">
    <name type="scientific">Acorus gramineus</name>
    <name type="common">Dwarf sweet flag</name>
    <dbReference type="NCBI Taxonomy" id="55184"/>
    <lineage>
        <taxon>Eukaryota</taxon>
        <taxon>Viridiplantae</taxon>
        <taxon>Streptophyta</taxon>
        <taxon>Embryophyta</taxon>
        <taxon>Tracheophyta</taxon>
        <taxon>Spermatophyta</taxon>
        <taxon>Magnoliopsida</taxon>
        <taxon>Liliopsida</taxon>
        <taxon>Acoraceae</taxon>
        <taxon>Acorus</taxon>
    </lineage>
</organism>
<dbReference type="Gene3D" id="3.30.200.20">
    <property type="entry name" value="Phosphorylase Kinase, domain 1"/>
    <property type="match status" value="1"/>
</dbReference>
<evidence type="ECO:0000313" key="2">
    <source>
        <dbReference type="EMBL" id="KAK1281410.1"/>
    </source>
</evidence>
<dbReference type="EMBL" id="JAUJYN010000001">
    <property type="protein sequence ID" value="KAK1281410.1"/>
    <property type="molecule type" value="Genomic_DNA"/>
</dbReference>
<evidence type="ECO:0000256" key="1">
    <source>
        <dbReference type="SAM" id="Phobius"/>
    </source>
</evidence>
<dbReference type="PANTHER" id="PTHR45621">
    <property type="entry name" value="OS01G0588500 PROTEIN-RELATED"/>
    <property type="match status" value="1"/>
</dbReference>
<keyword evidence="1" id="KW-1133">Transmembrane helix</keyword>
<dbReference type="SUPFAM" id="SSF56112">
    <property type="entry name" value="Protein kinase-like (PK-like)"/>
    <property type="match status" value="1"/>
</dbReference>
<name>A0AAV9BX67_ACOGR</name>
<keyword evidence="1" id="KW-0472">Membrane</keyword>
<feature type="transmembrane region" description="Helical" evidence="1">
    <location>
        <begin position="77"/>
        <end position="96"/>
    </location>
</feature>
<sequence length="100" mass="11857">MDGIRRSEEVILLSSNLKRFTFNELKTATLNFHPDNEFEAGDFGPIFKGWIEEKGTRMAVAVKRLGYMHIEWMVSKVFYAKRALIYVEVILIYVWMHRKK</sequence>
<evidence type="ECO:0000313" key="3">
    <source>
        <dbReference type="Proteomes" id="UP001179952"/>
    </source>
</evidence>
<dbReference type="InterPro" id="IPR011009">
    <property type="entry name" value="Kinase-like_dom_sf"/>
</dbReference>
<keyword evidence="1" id="KW-0812">Transmembrane</keyword>
<proteinExistence type="predicted"/>
<dbReference type="AlphaFoldDB" id="A0AAV9BX67"/>
<comment type="caution">
    <text evidence="2">The sequence shown here is derived from an EMBL/GenBank/DDBJ whole genome shotgun (WGS) entry which is preliminary data.</text>
</comment>
<protein>
    <submittedName>
        <fullName evidence="2">Uncharacterized protein</fullName>
    </submittedName>
</protein>
<reference evidence="2" key="2">
    <citation type="submission" date="2023-06" db="EMBL/GenBank/DDBJ databases">
        <authorList>
            <person name="Ma L."/>
            <person name="Liu K.-W."/>
            <person name="Li Z."/>
            <person name="Hsiao Y.-Y."/>
            <person name="Qi Y."/>
            <person name="Fu T."/>
            <person name="Tang G."/>
            <person name="Zhang D."/>
            <person name="Sun W.-H."/>
            <person name="Liu D.-K."/>
            <person name="Li Y."/>
            <person name="Chen G.-Z."/>
            <person name="Liu X.-D."/>
            <person name="Liao X.-Y."/>
            <person name="Jiang Y.-T."/>
            <person name="Yu X."/>
            <person name="Hao Y."/>
            <person name="Huang J."/>
            <person name="Zhao X.-W."/>
            <person name="Ke S."/>
            <person name="Chen Y.-Y."/>
            <person name="Wu W.-L."/>
            <person name="Hsu J.-L."/>
            <person name="Lin Y.-F."/>
            <person name="Huang M.-D."/>
            <person name="Li C.-Y."/>
            <person name="Huang L."/>
            <person name="Wang Z.-W."/>
            <person name="Zhao X."/>
            <person name="Zhong W.-Y."/>
            <person name="Peng D.-H."/>
            <person name="Ahmad S."/>
            <person name="Lan S."/>
            <person name="Zhang J.-S."/>
            <person name="Tsai W.-C."/>
            <person name="Van De Peer Y."/>
            <person name="Liu Z.-J."/>
        </authorList>
    </citation>
    <scope>NUCLEOTIDE SEQUENCE</scope>
    <source>
        <strain evidence="2">SCP</strain>
        <tissue evidence="2">Leaves</tissue>
    </source>
</reference>
<accession>A0AAV9BX67</accession>
<dbReference type="InterPro" id="IPR050823">
    <property type="entry name" value="Plant_Ser_Thr_Prot_Kinase"/>
</dbReference>
<dbReference type="Proteomes" id="UP001179952">
    <property type="component" value="Unassembled WGS sequence"/>
</dbReference>
<reference evidence="2" key="1">
    <citation type="journal article" date="2023" name="Nat. Commun.">
        <title>Diploid and tetraploid genomes of Acorus and the evolution of monocots.</title>
        <authorList>
            <person name="Ma L."/>
            <person name="Liu K.W."/>
            <person name="Li Z."/>
            <person name="Hsiao Y.Y."/>
            <person name="Qi Y."/>
            <person name="Fu T."/>
            <person name="Tang G.D."/>
            <person name="Zhang D."/>
            <person name="Sun W.H."/>
            <person name="Liu D.K."/>
            <person name="Li Y."/>
            <person name="Chen G.Z."/>
            <person name="Liu X.D."/>
            <person name="Liao X.Y."/>
            <person name="Jiang Y.T."/>
            <person name="Yu X."/>
            <person name="Hao Y."/>
            <person name="Huang J."/>
            <person name="Zhao X.W."/>
            <person name="Ke S."/>
            <person name="Chen Y.Y."/>
            <person name="Wu W.L."/>
            <person name="Hsu J.L."/>
            <person name="Lin Y.F."/>
            <person name="Huang M.D."/>
            <person name="Li C.Y."/>
            <person name="Huang L."/>
            <person name="Wang Z.W."/>
            <person name="Zhao X."/>
            <person name="Zhong W.Y."/>
            <person name="Peng D.H."/>
            <person name="Ahmad S."/>
            <person name="Lan S."/>
            <person name="Zhang J.S."/>
            <person name="Tsai W.C."/>
            <person name="Van de Peer Y."/>
            <person name="Liu Z.J."/>
        </authorList>
    </citation>
    <scope>NUCLEOTIDE SEQUENCE</scope>
    <source>
        <strain evidence="2">SCP</strain>
    </source>
</reference>